<gene>
    <name evidence="3" type="ORF">ACFQU8_10210</name>
</gene>
<keyword evidence="3" id="KW-0804">Transcription</keyword>
<feature type="compositionally biased region" description="Polar residues" evidence="1">
    <location>
        <begin position="1"/>
        <end position="18"/>
    </location>
</feature>
<keyword evidence="2" id="KW-1133">Transmembrane helix</keyword>
<evidence type="ECO:0000313" key="4">
    <source>
        <dbReference type="Proteomes" id="UP001596620"/>
    </source>
</evidence>
<keyword evidence="3" id="KW-0808">Transferase</keyword>
<feature type="compositionally biased region" description="Basic residues" evidence="1">
    <location>
        <begin position="61"/>
        <end position="73"/>
    </location>
</feature>
<comment type="caution">
    <text evidence="3">The sequence shown here is derived from an EMBL/GenBank/DDBJ whole genome shotgun (WGS) entry which is preliminary data.</text>
</comment>
<dbReference type="EC" id="2.7.7.6" evidence="3"/>
<reference evidence="4" key="1">
    <citation type="journal article" date="2019" name="Int. J. Syst. Evol. Microbiol.">
        <title>The Global Catalogue of Microorganisms (GCM) 10K type strain sequencing project: providing services to taxonomists for standard genome sequencing and annotation.</title>
        <authorList>
            <consortium name="The Broad Institute Genomics Platform"/>
            <consortium name="The Broad Institute Genome Sequencing Center for Infectious Disease"/>
            <person name="Wu L."/>
            <person name="Ma J."/>
        </authorList>
    </citation>
    <scope>NUCLEOTIDE SEQUENCE [LARGE SCALE GENOMIC DNA]</scope>
    <source>
        <strain evidence="4">JCM 30234</strain>
    </source>
</reference>
<keyword evidence="4" id="KW-1185">Reference proteome</keyword>
<feature type="transmembrane region" description="Helical" evidence="2">
    <location>
        <begin position="80"/>
        <end position="106"/>
    </location>
</feature>
<feature type="compositionally biased region" description="Basic and acidic residues" evidence="1">
    <location>
        <begin position="19"/>
        <end position="55"/>
    </location>
</feature>
<evidence type="ECO:0000313" key="3">
    <source>
        <dbReference type="EMBL" id="MFC7747596.1"/>
    </source>
</evidence>
<keyword evidence="3" id="KW-0548">Nucleotidyltransferase</keyword>
<dbReference type="RefSeq" id="WP_382359552.1">
    <property type="nucleotide sequence ID" value="NZ_JBHTGR010000050.1"/>
</dbReference>
<sequence>MSTDQSKQAATDENNQLTADEKTEQEPVAGEPHDEQAASVGEAERHVSAKDHEAQQEPAQKKKQAKQSRQKKPRRRVFPIWLRLLIVLILSALALGAGLMIGYGVIGDGSPMNALKWETWQHIIDLVAKGT</sequence>
<dbReference type="Proteomes" id="UP001596620">
    <property type="component" value="Unassembled WGS sequence"/>
</dbReference>
<dbReference type="Pfam" id="PF11772">
    <property type="entry name" value="EpuA"/>
    <property type="match status" value="1"/>
</dbReference>
<organism evidence="3 4">
    <name type="scientific">Lentibacillus kimchii</name>
    <dbReference type="NCBI Taxonomy" id="1542911"/>
    <lineage>
        <taxon>Bacteria</taxon>
        <taxon>Bacillati</taxon>
        <taxon>Bacillota</taxon>
        <taxon>Bacilli</taxon>
        <taxon>Bacillales</taxon>
        <taxon>Bacillaceae</taxon>
        <taxon>Lentibacillus</taxon>
    </lineage>
</organism>
<feature type="region of interest" description="Disordered" evidence="1">
    <location>
        <begin position="1"/>
        <end position="73"/>
    </location>
</feature>
<proteinExistence type="predicted"/>
<dbReference type="EMBL" id="JBHTGR010000050">
    <property type="protein sequence ID" value="MFC7747596.1"/>
    <property type="molecule type" value="Genomic_DNA"/>
</dbReference>
<dbReference type="InterPro" id="IPR024596">
    <property type="entry name" value="RNApol_su_b/EpuA"/>
</dbReference>
<keyword evidence="2" id="KW-0472">Membrane</keyword>
<name>A0ABW2UX08_9BACI</name>
<evidence type="ECO:0000256" key="1">
    <source>
        <dbReference type="SAM" id="MobiDB-lite"/>
    </source>
</evidence>
<dbReference type="GO" id="GO:0000428">
    <property type="term" value="C:DNA-directed RNA polymerase complex"/>
    <property type="evidence" value="ECO:0007669"/>
    <property type="project" value="UniProtKB-KW"/>
</dbReference>
<keyword evidence="2" id="KW-0812">Transmembrane</keyword>
<keyword evidence="3" id="KW-0240">DNA-directed RNA polymerase</keyword>
<accession>A0ABW2UX08</accession>
<protein>
    <submittedName>
        <fullName evidence="3">DNA-directed RNA polymerase subunit beta</fullName>
        <ecNumber evidence="3">2.7.7.6</ecNumber>
    </submittedName>
</protein>
<evidence type="ECO:0000256" key="2">
    <source>
        <dbReference type="SAM" id="Phobius"/>
    </source>
</evidence>
<dbReference type="GO" id="GO:0003899">
    <property type="term" value="F:DNA-directed RNA polymerase activity"/>
    <property type="evidence" value="ECO:0007669"/>
    <property type="project" value="UniProtKB-EC"/>
</dbReference>